<protein>
    <recommendedName>
        <fullName evidence="7">Phosphatidylinositol N-acetylglucosaminyltransferase subunit P</fullName>
    </recommendedName>
</protein>
<evidence type="ECO:0000256" key="5">
    <source>
        <dbReference type="ARBA" id="ARBA00022989"/>
    </source>
</evidence>
<feature type="transmembrane region" description="Helical" evidence="8">
    <location>
        <begin position="15"/>
        <end position="35"/>
    </location>
</feature>
<feature type="domain" description="PIG-P" evidence="9">
    <location>
        <begin position="14"/>
        <end position="126"/>
    </location>
</feature>
<dbReference type="GeneID" id="116950573"/>
<evidence type="ECO:0000256" key="8">
    <source>
        <dbReference type="SAM" id="Phobius"/>
    </source>
</evidence>
<accession>A0AAJ7TUI9</accession>
<evidence type="ECO:0000256" key="4">
    <source>
        <dbReference type="ARBA" id="ARBA00022692"/>
    </source>
</evidence>
<dbReference type="RefSeq" id="XP_032824365.1">
    <property type="nucleotide sequence ID" value="XM_032968474.1"/>
</dbReference>
<dbReference type="InterPro" id="IPR052263">
    <property type="entry name" value="GPI_Anchor_Biosynth"/>
</dbReference>
<dbReference type="AlphaFoldDB" id="A0AAJ7TUI9"/>
<evidence type="ECO:0000259" key="9">
    <source>
        <dbReference type="Pfam" id="PF08510"/>
    </source>
</evidence>
<organism evidence="10 11">
    <name type="scientific">Petromyzon marinus</name>
    <name type="common">Sea lamprey</name>
    <dbReference type="NCBI Taxonomy" id="7757"/>
    <lineage>
        <taxon>Eukaryota</taxon>
        <taxon>Metazoa</taxon>
        <taxon>Chordata</taxon>
        <taxon>Craniata</taxon>
        <taxon>Vertebrata</taxon>
        <taxon>Cyclostomata</taxon>
        <taxon>Hyperoartia</taxon>
        <taxon>Petromyzontiformes</taxon>
        <taxon>Petromyzontidae</taxon>
        <taxon>Petromyzon</taxon>
    </lineage>
</organism>
<keyword evidence="3 7" id="KW-0337">GPI-anchor biosynthesis</keyword>
<sequence>MSGTEKSPAPLPERAIHGFVIFLGSIVAFAVYVVWAVVPDEWLHAVGLTYFPQKYWAVAVPLYLIVSVGFLVIVLHGLNIMSTAPLDSIHTVTDPYAWAQEEGEAPEGGVPLLRDLDISLVNRRLYGVPDAAARNEGESAPL</sequence>
<keyword evidence="6 7" id="KW-0472">Membrane</keyword>
<evidence type="ECO:0000256" key="1">
    <source>
        <dbReference type="ARBA" id="ARBA00004141"/>
    </source>
</evidence>
<keyword evidence="4 8" id="KW-0812">Transmembrane</keyword>
<dbReference type="Proteomes" id="UP001318040">
    <property type="component" value="Chromosome 39"/>
</dbReference>
<dbReference type="GO" id="GO:0016020">
    <property type="term" value="C:membrane"/>
    <property type="evidence" value="ECO:0007669"/>
    <property type="project" value="UniProtKB-SubCell"/>
</dbReference>
<comment type="similarity">
    <text evidence="7">Belongs to the PIGP family.</text>
</comment>
<dbReference type="GO" id="GO:0006506">
    <property type="term" value="P:GPI anchor biosynthetic process"/>
    <property type="evidence" value="ECO:0007669"/>
    <property type="project" value="UniProtKB-KW"/>
</dbReference>
<dbReference type="PANTHER" id="PTHR46346:SF1">
    <property type="entry name" value="PHOSPHATIDYLINOSITOL N-ACETYLGLUCOSAMINYLTRANSFERASE SUBUNIT P"/>
    <property type="match status" value="1"/>
</dbReference>
<proteinExistence type="inferred from homology"/>
<dbReference type="InterPro" id="IPR016542">
    <property type="entry name" value="PIG-P_GPI19"/>
</dbReference>
<dbReference type="Pfam" id="PF08510">
    <property type="entry name" value="PIG-P"/>
    <property type="match status" value="1"/>
</dbReference>
<comment type="subcellular location">
    <subcellularLocation>
        <location evidence="1">Membrane</location>
        <topology evidence="1">Multi-pass membrane protein</topology>
    </subcellularLocation>
</comment>
<keyword evidence="10" id="KW-1185">Reference proteome</keyword>
<comment type="pathway">
    <text evidence="2 7">Glycolipid biosynthesis; glycosylphosphatidylinositol-anchor biosynthesis.</text>
</comment>
<keyword evidence="7" id="KW-0808">Transferase</keyword>
<comment type="function">
    <text evidence="7">Part of the complex catalyzing the transfer of N-acetylglucosamine from UDP-N-acetylglucosamine to phosphatidylinositol, the first step of GPI biosynthesis.</text>
</comment>
<keyword evidence="11" id="KW-0328">Glycosyltransferase</keyword>
<gene>
    <name evidence="11" type="primary">PIGP</name>
</gene>
<dbReference type="KEGG" id="pmrn:116950573"/>
<dbReference type="CTD" id="51227"/>
<keyword evidence="5 8" id="KW-1133">Transmembrane helix</keyword>
<evidence type="ECO:0000256" key="3">
    <source>
        <dbReference type="ARBA" id="ARBA00022502"/>
    </source>
</evidence>
<evidence type="ECO:0000256" key="7">
    <source>
        <dbReference type="PIRNR" id="PIRNR008765"/>
    </source>
</evidence>
<name>A0AAJ7TUI9_PETMA</name>
<evidence type="ECO:0000256" key="6">
    <source>
        <dbReference type="ARBA" id="ARBA00023136"/>
    </source>
</evidence>
<dbReference type="GO" id="GO:0017176">
    <property type="term" value="F:phosphatidylinositol N-acetylglucosaminyltransferase activity"/>
    <property type="evidence" value="ECO:0007669"/>
    <property type="project" value="UniProtKB-UniRule"/>
</dbReference>
<dbReference type="GO" id="GO:0005783">
    <property type="term" value="C:endoplasmic reticulum"/>
    <property type="evidence" value="ECO:0007669"/>
    <property type="project" value="TreeGrafter"/>
</dbReference>
<evidence type="ECO:0000256" key="2">
    <source>
        <dbReference type="ARBA" id="ARBA00004687"/>
    </source>
</evidence>
<dbReference type="InterPro" id="IPR013717">
    <property type="entry name" value="PIG-P"/>
</dbReference>
<dbReference type="PIRSF" id="PIRSF008765">
    <property type="entry name" value="PIG-P_GPI19"/>
    <property type="match status" value="1"/>
</dbReference>
<evidence type="ECO:0000313" key="11">
    <source>
        <dbReference type="RefSeq" id="XP_032824365.1"/>
    </source>
</evidence>
<feature type="transmembrane region" description="Helical" evidence="8">
    <location>
        <begin position="55"/>
        <end position="78"/>
    </location>
</feature>
<dbReference type="PANTHER" id="PTHR46346">
    <property type="entry name" value="PHOSPHATIDYLINOSITOL N-ACETYLGLUCOSAMINYLTRANSFERASE SUBUNIT P"/>
    <property type="match status" value="1"/>
</dbReference>
<evidence type="ECO:0000313" key="10">
    <source>
        <dbReference type="Proteomes" id="UP001318040"/>
    </source>
</evidence>
<reference evidence="11" key="1">
    <citation type="submission" date="2025-08" db="UniProtKB">
        <authorList>
            <consortium name="RefSeq"/>
        </authorList>
    </citation>
    <scope>IDENTIFICATION</scope>
    <source>
        <tissue evidence="11">Sperm</tissue>
    </source>
</reference>